<feature type="region of interest" description="Disordered" evidence="1">
    <location>
        <begin position="38"/>
        <end position="79"/>
    </location>
</feature>
<feature type="region of interest" description="Disordered" evidence="1">
    <location>
        <begin position="1"/>
        <end position="21"/>
    </location>
</feature>
<dbReference type="Proteomes" id="UP000064967">
    <property type="component" value="Chromosome"/>
</dbReference>
<feature type="compositionally biased region" description="Gly residues" evidence="1">
    <location>
        <begin position="61"/>
        <end position="79"/>
    </location>
</feature>
<dbReference type="AlphaFoldDB" id="A0A0K1PUX2"/>
<name>A0A0K1PUX2_9BACT</name>
<reference evidence="2 3" key="1">
    <citation type="submission" date="2015-08" db="EMBL/GenBank/DDBJ databases">
        <authorList>
            <person name="Babu N.S."/>
            <person name="Beckwith C.J."/>
            <person name="Beseler K.G."/>
            <person name="Brison A."/>
            <person name="Carone J.V."/>
            <person name="Caskin T.P."/>
            <person name="Diamond M."/>
            <person name="Durham M.E."/>
            <person name="Foxe J.M."/>
            <person name="Go M."/>
            <person name="Henderson B.A."/>
            <person name="Jones I.B."/>
            <person name="McGettigan J.A."/>
            <person name="Micheletti S.J."/>
            <person name="Nasrallah M.E."/>
            <person name="Ortiz D."/>
            <person name="Piller C.R."/>
            <person name="Privatt S.R."/>
            <person name="Schneider S.L."/>
            <person name="Sharp S."/>
            <person name="Smith T.C."/>
            <person name="Stanton J.D."/>
            <person name="Ullery H.E."/>
            <person name="Wilson R.J."/>
            <person name="Serrano M.G."/>
            <person name="Buck G."/>
            <person name="Lee V."/>
            <person name="Wang Y."/>
            <person name="Carvalho R."/>
            <person name="Voegtly L."/>
            <person name="Shi R."/>
            <person name="Duckworth R."/>
            <person name="Johnson A."/>
            <person name="Loviza R."/>
            <person name="Walstead R."/>
            <person name="Shah Z."/>
            <person name="Kiflezghi M."/>
            <person name="Wade K."/>
            <person name="Ball S.L."/>
            <person name="Bradley K.W."/>
            <person name="Asai D.J."/>
            <person name="Bowman C.A."/>
            <person name="Russell D.A."/>
            <person name="Pope W.H."/>
            <person name="Jacobs-Sera D."/>
            <person name="Hendrix R.W."/>
            <person name="Hatfull G.F."/>
        </authorList>
    </citation>
    <scope>NUCLEOTIDE SEQUENCE [LARGE SCALE GENOMIC DNA]</scope>
    <source>
        <strain evidence="2 3">DSM 27648</strain>
    </source>
</reference>
<dbReference type="STRING" id="1391654.AKJ09_03992"/>
<dbReference type="EMBL" id="CP012333">
    <property type="protein sequence ID" value="AKU97328.1"/>
    <property type="molecule type" value="Genomic_DNA"/>
</dbReference>
<accession>A0A0K1PUX2</accession>
<dbReference type="KEGG" id="llu:AKJ09_03992"/>
<keyword evidence="3" id="KW-1185">Reference proteome</keyword>
<proteinExistence type="predicted"/>
<protein>
    <submittedName>
        <fullName evidence="2">Uncharacterized protein</fullName>
    </submittedName>
</protein>
<sequence>MCHRKGDLRRRPSELLSETGRRRRHCGGRILGSVLGTRRRKRARGRPHLACQIGKVPPKGPGRGCQLGDSGGCGREISV</sequence>
<gene>
    <name evidence="2" type="ORF">AKJ09_03992</name>
</gene>
<evidence type="ECO:0000313" key="3">
    <source>
        <dbReference type="Proteomes" id="UP000064967"/>
    </source>
</evidence>
<evidence type="ECO:0000256" key="1">
    <source>
        <dbReference type="SAM" id="MobiDB-lite"/>
    </source>
</evidence>
<evidence type="ECO:0000313" key="2">
    <source>
        <dbReference type="EMBL" id="AKU97328.1"/>
    </source>
</evidence>
<feature type="compositionally biased region" description="Basic residues" evidence="1">
    <location>
        <begin position="38"/>
        <end position="47"/>
    </location>
</feature>
<organism evidence="2 3">
    <name type="scientific">Labilithrix luteola</name>
    <dbReference type="NCBI Taxonomy" id="1391654"/>
    <lineage>
        <taxon>Bacteria</taxon>
        <taxon>Pseudomonadati</taxon>
        <taxon>Myxococcota</taxon>
        <taxon>Polyangia</taxon>
        <taxon>Polyangiales</taxon>
        <taxon>Labilitrichaceae</taxon>
        <taxon>Labilithrix</taxon>
    </lineage>
</organism>